<keyword evidence="1" id="KW-0812">Transmembrane</keyword>
<evidence type="ECO:0000313" key="3">
    <source>
        <dbReference type="EMBL" id="KAL2038330.1"/>
    </source>
</evidence>
<comment type="caution">
    <text evidence="3">The sequence shown here is derived from an EMBL/GenBank/DDBJ whole genome shotgun (WGS) entry which is preliminary data.</text>
</comment>
<evidence type="ECO:0000313" key="4">
    <source>
        <dbReference type="Proteomes" id="UP001590950"/>
    </source>
</evidence>
<dbReference type="EMBL" id="JBEFKJ010000033">
    <property type="protein sequence ID" value="KAL2038330.1"/>
    <property type="molecule type" value="Genomic_DNA"/>
</dbReference>
<dbReference type="InterPro" id="IPR000073">
    <property type="entry name" value="AB_hydrolase_1"/>
</dbReference>
<sequence>MAIAPIFKKAYWSLALIGGLYFVYVTLLLNGWIQRQALYVHNLHTAWWQSPNKPEQFGFLKNQVRPFTVVTPDGEELYAWHTLPLSIYIENEDALIRESASSKEDPQSSLAFKLLAKDPESRLIINFHGNAGTVAQGWRTDTYRALTSGPVYKLHVVAVDYRGFGYSTGSPNEKGLIIDGIATVKWALDVAKIPSERIVLLGQSLGTAVATAVAEHFVVKEGLEFKGLVLVAGFSDLPTLLMTYAIGGVIPILSPLKPYPGLQKFFAKRIQETWFSATRLANLVRKSKNINLRIVHSQNDFEILWTHSDTLFSAAANATSTGEQGLTQKQIDSLKIHQDLGESGFSNTWMTMQEDGGRKNIRQDVVRYGGHNRLVTYPVVVKAIANIFRGEDSN</sequence>
<reference evidence="3 4" key="1">
    <citation type="submission" date="2024-09" db="EMBL/GenBank/DDBJ databases">
        <title>Rethinking Asexuality: The Enigmatic Case of Functional Sexual Genes in Lepraria (Stereocaulaceae).</title>
        <authorList>
            <person name="Doellman M."/>
            <person name="Sun Y."/>
            <person name="Barcenas-Pena A."/>
            <person name="Lumbsch H.T."/>
            <person name="Grewe F."/>
        </authorList>
    </citation>
    <scope>NUCLEOTIDE SEQUENCE [LARGE SCALE GENOMIC DNA]</scope>
    <source>
        <strain evidence="3 4">Mercado 3170</strain>
    </source>
</reference>
<keyword evidence="1" id="KW-0472">Membrane</keyword>
<dbReference type="Proteomes" id="UP001590950">
    <property type="component" value="Unassembled WGS sequence"/>
</dbReference>
<keyword evidence="1" id="KW-1133">Transmembrane helix</keyword>
<proteinExistence type="predicted"/>
<evidence type="ECO:0000256" key="1">
    <source>
        <dbReference type="SAM" id="Phobius"/>
    </source>
</evidence>
<keyword evidence="4" id="KW-1185">Reference proteome</keyword>
<dbReference type="PANTHER" id="PTHR12277:SF81">
    <property type="entry name" value="PROTEIN ABHD13"/>
    <property type="match status" value="1"/>
</dbReference>
<feature type="domain" description="AB hydrolase-1" evidence="2">
    <location>
        <begin position="123"/>
        <end position="238"/>
    </location>
</feature>
<protein>
    <recommendedName>
        <fullName evidence="2">AB hydrolase-1 domain-containing protein</fullName>
    </recommendedName>
</protein>
<dbReference type="SUPFAM" id="SSF53474">
    <property type="entry name" value="alpha/beta-Hydrolases"/>
    <property type="match status" value="1"/>
</dbReference>
<dbReference type="PANTHER" id="PTHR12277">
    <property type="entry name" value="ALPHA/BETA HYDROLASE DOMAIN-CONTAINING PROTEIN"/>
    <property type="match status" value="1"/>
</dbReference>
<evidence type="ECO:0000259" key="2">
    <source>
        <dbReference type="Pfam" id="PF00561"/>
    </source>
</evidence>
<dbReference type="Gene3D" id="3.40.50.1820">
    <property type="entry name" value="alpha/beta hydrolase"/>
    <property type="match status" value="1"/>
</dbReference>
<organism evidence="3 4">
    <name type="scientific">Stereocaulon virgatum</name>
    <dbReference type="NCBI Taxonomy" id="373712"/>
    <lineage>
        <taxon>Eukaryota</taxon>
        <taxon>Fungi</taxon>
        <taxon>Dikarya</taxon>
        <taxon>Ascomycota</taxon>
        <taxon>Pezizomycotina</taxon>
        <taxon>Lecanoromycetes</taxon>
        <taxon>OSLEUM clade</taxon>
        <taxon>Lecanoromycetidae</taxon>
        <taxon>Lecanorales</taxon>
        <taxon>Lecanorineae</taxon>
        <taxon>Stereocaulaceae</taxon>
        <taxon>Stereocaulon</taxon>
    </lineage>
</organism>
<gene>
    <name evidence="3" type="ORF">N7G274_008979</name>
</gene>
<feature type="transmembrane region" description="Helical" evidence="1">
    <location>
        <begin position="12"/>
        <end position="33"/>
    </location>
</feature>
<name>A0ABR3ZXI6_9LECA</name>
<dbReference type="Pfam" id="PF00561">
    <property type="entry name" value="Abhydrolase_1"/>
    <property type="match status" value="1"/>
</dbReference>
<accession>A0ABR3ZXI6</accession>
<dbReference type="InterPro" id="IPR029058">
    <property type="entry name" value="AB_hydrolase_fold"/>
</dbReference>